<dbReference type="AlphaFoldDB" id="A0A7R6SY88"/>
<dbReference type="REBASE" id="480944">
    <property type="entry name" value="Nja1380DptGP"/>
</dbReference>
<proteinExistence type="predicted"/>
<dbReference type="RefSeq" id="WP_201348554.1">
    <property type="nucleotide sequence ID" value="NZ_AP014546.1"/>
</dbReference>
<gene>
    <name evidence="1" type="primary">dptG</name>
    <name evidence="1" type="ORF">NEJAP_3549</name>
</gene>
<name>A0A7R6SY88_9GAMM</name>
<reference evidence="1 2" key="1">
    <citation type="journal article" date="2008" name="Int. J. Syst. Evol. Microbiol.">
        <title>Neptunomonas japonica sp. nov., an Osedax japonicus symbiont-like bacterium isolated from sediment adjacent to sperm whale carcasses off Kagoshima, Japan.</title>
        <authorList>
            <person name="Miyazaki M."/>
            <person name="Nogi Y."/>
            <person name="Fujiwara Y."/>
            <person name="Kawato M."/>
            <person name="Kubokawa K."/>
            <person name="Horikoshi K."/>
        </authorList>
    </citation>
    <scope>NUCLEOTIDE SEQUENCE [LARGE SCALE GENOMIC DNA]</scope>
    <source>
        <strain evidence="1 2">JAMM 1380</strain>
    </source>
</reference>
<sequence length="460" mass="52929">MSILKATLTPGNNVLNSYFPARTGNNEGDFDWDIAKAIVVRNLYRKQLSTKFTKGLPKDPENKESSAINAFRTICKADFKERLDEAGLWEYLEEMYFSGEALYSVTPEALLFKLAPLTGNSPQHRLADMFSSLMQGLYIESPIQQETNFLEQQVVESLRSEEVLSLFERGKKTLSKGINEKSFLPFLTKHFRSDLKFLASHPKYLIDQLQNLLKLYGYLYTAQLALNIKGLDCEPTAKPLYFIMENETASRERTDLVRNGHQTVARLLVNIFPYLSMSEGLQDVSKEDNEHRLPLWQLAQKLTDDDSNKLREYAEAFALNRNESLTFLFPYDKNNTDPRYWLNVLLELAVQQFDKGMKRSAAQIKFIKATEDELCSTFVKARGQVGKVLVMNQDYIALITNIAIGIKDKLRFHELLTEFNSRGIYFDKQSQQALIRFYERVGNVERMSDSGDAVYVRKIL</sequence>
<dbReference type="EMBL" id="AP014546">
    <property type="protein sequence ID" value="BBB31487.1"/>
    <property type="molecule type" value="Genomic_DNA"/>
</dbReference>
<dbReference type="NCBIfam" id="TIGR03236">
    <property type="entry name" value="dnd_assoc_1"/>
    <property type="match status" value="1"/>
</dbReference>
<dbReference type="InterPro" id="IPR017645">
    <property type="entry name" value="Dnd_assoc_1"/>
</dbReference>
<accession>A0A7R6SY88</accession>
<organism evidence="1 2">
    <name type="scientific">Neptunomonas japonica JAMM 1380</name>
    <dbReference type="NCBI Taxonomy" id="1441457"/>
    <lineage>
        <taxon>Bacteria</taxon>
        <taxon>Pseudomonadati</taxon>
        <taxon>Pseudomonadota</taxon>
        <taxon>Gammaproteobacteria</taxon>
        <taxon>Oceanospirillales</taxon>
        <taxon>Oceanospirillaceae</taxon>
        <taxon>Neptunomonas</taxon>
    </lineage>
</organism>
<dbReference type="Proteomes" id="UP000595332">
    <property type="component" value="Chromosome"/>
</dbReference>
<keyword evidence="2" id="KW-1185">Reference proteome</keyword>
<evidence type="ECO:0000313" key="2">
    <source>
        <dbReference type="Proteomes" id="UP000595332"/>
    </source>
</evidence>
<protein>
    <submittedName>
        <fullName evidence="1">DNA phosphorothioation-dependent restriction protein DptG</fullName>
    </submittedName>
</protein>
<evidence type="ECO:0000313" key="1">
    <source>
        <dbReference type="EMBL" id="BBB31487.1"/>
    </source>
</evidence>
<dbReference type="KEGG" id="njp:NEJAP_3549"/>